<dbReference type="KEGG" id="srub:C2R22_04075"/>
<accession>A0A2I8VG90</accession>
<name>A0A2I8VG90_9EURY</name>
<organism evidence="1 2">
    <name type="scientific">Salinigranum rubrum</name>
    <dbReference type="NCBI Taxonomy" id="755307"/>
    <lineage>
        <taxon>Archaea</taxon>
        <taxon>Methanobacteriati</taxon>
        <taxon>Methanobacteriota</taxon>
        <taxon>Stenosarchaea group</taxon>
        <taxon>Halobacteria</taxon>
        <taxon>Halobacteriales</taxon>
        <taxon>Haloferacaceae</taxon>
        <taxon>Salinigranum</taxon>
    </lineage>
</organism>
<dbReference type="GeneID" id="35591239"/>
<evidence type="ECO:0000313" key="1">
    <source>
        <dbReference type="EMBL" id="AUV80938.1"/>
    </source>
</evidence>
<dbReference type="AlphaFoldDB" id="A0A2I8VG90"/>
<proteinExistence type="predicted"/>
<keyword evidence="2" id="KW-1185">Reference proteome</keyword>
<evidence type="ECO:0000313" key="2">
    <source>
        <dbReference type="Proteomes" id="UP000236584"/>
    </source>
</evidence>
<dbReference type="Proteomes" id="UP000236584">
    <property type="component" value="Chromosome"/>
</dbReference>
<dbReference type="OrthoDB" id="299301at2157"/>
<gene>
    <name evidence="1" type="ORF">C2R22_04075</name>
</gene>
<dbReference type="RefSeq" id="WP_103424626.1">
    <property type="nucleotide sequence ID" value="NZ_CP026309.1"/>
</dbReference>
<reference evidence="1 2" key="1">
    <citation type="submission" date="2018-01" db="EMBL/GenBank/DDBJ databases">
        <title>Complete genome sequence of Salinigranum rubrum GX10T, an extremely halophilic archaeon isolated from a marine solar saltern.</title>
        <authorList>
            <person name="Han S."/>
        </authorList>
    </citation>
    <scope>NUCLEOTIDE SEQUENCE [LARGE SCALE GENOMIC DNA]</scope>
    <source>
        <strain evidence="1 2">GX10</strain>
    </source>
</reference>
<protein>
    <submittedName>
        <fullName evidence="1">Uncharacterized protein</fullName>
    </submittedName>
</protein>
<sequence length="196" mass="21354">MSEQERELSTHVLEEAGQRGETLLIDDLIELVARYDDDGRDGVRVDRLVAYAERLAEGGHPVDPDSIRPAVDDRLVDDTTWVGEDALYATGEGRVSLFPQSWYDELAGERDVRRYVEVLTTAIADSDAGLQRGGAGEQKAGDGVPQSFLIDVAAVVGGLDREAVRGEVEQLRVEGVLAEDADQHPDGNVRLAEDAR</sequence>
<dbReference type="EMBL" id="CP026309">
    <property type="protein sequence ID" value="AUV80938.1"/>
    <property type="molecule type" value="Genomic_DNA"/>
</dbReference>